<dbReference type="PANTHER" id="PTHR42928">
    <property type="entry name" value="TRICARBOXYLATE-BINDING PROTEIN"/>
    <property type="match status" value="1"/>
</dbReference>
<protein>
    <submittedName>
        <fullName evidence="3">Bordetella uptake gene protein</fullName>
    </submittedName>
</protein>
<evidence type="ECO:0000313" key="3">
    <source>
        <dbReference type="EMBL" id="AIC93228.1"/>
    </source>
</evidence>
<dbReference type="PANTHER" id="PTHR42928:SF3">
    <property type="entry name" value="UPF0065 PROTEIN YFLP"/>
    <property type="match status" value="1"/>
</dbReference>
<dbReference type="KEGG" id="ble:BleG1_0620"/>
<dbReference type="PROSITE" id="PS51257">
    <property type="entry name" value="PROKAR_LIPOPROTEIN"/>
    <property type="match status" value="1"/>
</dbReference>
<proteinExistence type="inferred from homology"/>
<dbReference type="OrthoDB" id="8881899at2"/>
<dbReference type="Proteomes" id="UP000027142">
    <property type="component" value="Chromosome"/>
</dbReference>
<dbReference type="PATRIC" id="fig|1246626.3.peg.616"/>
<organism evidence="3 4">
    <name type="scientific">Shouchella lehensis G1</name>
    <dbReference type="NCBI Taxonomy" id="1246626"/>
    <lineage>
        <taxon>Bacteria</taxon>
        <taxon>Bacillati</taxon>
        <taxon>Bacillota</taxon>
        <taxon>Bacilli</taxon>
        <taxon>Bacillales</taxon>
        <taxon>Bacillaceae</taxon>
        <taxon>Shouchella</taxon>
    </lineage>
</organism>
<dbReference type="InterPro" id="IPR005064">
    <property type="entry name" value="BUG"/>
</dbReference>
<evidence type="ECO:0000256" key="1">
    <source>
        <dbReference type="ARBA" id="ARBA00006987"/>
    </source>
</evidence>
<dbReference type="CDD" id="cd07012">
    <property type="entry name" value="PBP2_Bug_TTT"/>
    <property type="match status" value="1"/>
</dbReference>
<dbReference type="EMBL" id="CP003923">
    <property type="protein sequence ID" value="AIC93228.1"/>
    <property type="molecule type" value="Genomic_DNA"/>
</dbReference>
<dbReference type="Pfam" id="PF03401">
    <property type="entry name" value="TctC"/>
    <property type="match status" value="1"/>
</dbReference>
<evidence type="ECO:0000256" key="2">
    <source>
        <dbReference type="SAM" id="SignalP"/>
    </source>
</evidence>
<dbReference type="HOGENOM" id="CLU_045683_1_0_9"/>
<dbReference type="RefSeq" id="WP_038477008.1">
    <property type="nucleotide sequence ID" value="NZ_CP003923.1"/>
</dbReference>
<dbReference type="InterPro" id="IPR042100">
    <property type="entry name" value="Bug_dom1"/>
</dbReference>
<dbReference type="AlphaFoldDB" id="A0A060LY59"/>
<gene>
    <name evidence="3" type="ORF">BleG1_0620</name>
</gene>
<dbReference type="PIRSF" id="PIRSF017082">
    <property type="entry name" value="YflP"/>
    <property type="match status" value="1"/>
</dbReference>
<keyword evidence="2" id="KW-0732">Signal</keyword>
<sequence>MKPRLPISLALFMLVLVVIGCSNEGTVDTESTEWKPEKPVEMVAPARAGGGWDTFARVVSNAIMEQGLMDQTIGVVNKPGGTGAVGWAYIQNVNDPHHIFSTSTTMVFSMLAGNSDYNWDDMTPIANLAADYGIIAVRADAPWETLDEFLQDYKENPESITVVGGNTPGGFDHVQFISLAMEAGIPMEEITYVTDQSSGGLPILLNGTVDVLSSKLGSGAVAQHRAGNIKILAVLSEERLDSEQLAGFPTAVEQGYDTVFVNWRGVYGPGDMTEEQVAYYEGVMRDISESEQFAAIRKQFGWDDLFMGSEEYTEFIRQEVETNSAIMEKLGLLAK</sequence>
<keyword evidence="4" id="KW-1185">Reference proteome</keyword>
<dbReference type="STRING" id="1246626.BleG1_0620"/>
<evidence type="ECO:0000313" key="4">
    <source>
        <dbReference type="Proteomes" id="UP000027142"/>
    </source>
</evidence>
<comment type="similarity">
    <text evidence="1">Belongs to the UPF0065 (bug) family.</text>
</comment>
<dbReference type="eggNOG" id="COG3181">
    <property type="taxonomic scope" value="Bacteria"/>
</dbReference>
<accession>A0A060LY59</accession>
<dbReference type="Gene3D" id="3.40.190.10">
    <property type="entry name" value="Periplasmic binding protein-like II"/>
    <property type="match status" value="1"/>
</dbReference>
<feature type="signal peptide" evidence="2">
    <location>
        <begin position="1"/>
        <end position="24"/>
    </location>
</feature>
<reference evidence="3 4" key="1">
    <citation type="journal article" date="2014" name="Gene">
        <title>A comparative genomic analysis of the alkalitolerant soil bacterium Bacillus lehensis G1.</title>
        <authorList>
            <person name="Noor Y.M."/>
            <person name="Samsulrizal N.H."/>
            <person name="Jema'on N.A."/>
            <person name="Low K.O."/>
            <person name="Ramli A.N."/>
            <person name="Alias N.I."/>
            <person name="Damis S.I."/>
            <person name="Fuzi S.F."/>
            <person name="Isa M.N."/>
            <person name="Murad A.M."/>
            <person name="Raih M.F."/>
            <person name="Bakar F.D."/>
            <person name="Najimudin N."/>
            <person name="Mahadi N.M."/>
            <person name="Illias R.M."/>
        </authorList>
    </citation>
    <scope>NUCLEOTIDE SEQUENCE [LARGE SCALE GENOMIC DNA]</scope>
    <source>
        <strain evidence="3 4">G1</strain>
    </source>
</reference>
<feature type="chain" id="PRO_5039141735" evidence="2">
    <location>
        <begin position="25"/>
        <end position="335"/>
    </location>
</feature>
<dbReference type="Gene3D" id="3.40.190.150">
    <property type="entry name" value="Bordetella uptake gene, domain 1"/>
    <property type="match status" value="1"/>
</dbReference>
<name>A0A060LY59_9BACI</name>